<dbReference type="Gene3D" id="3.30.160.60">
    <property type="entry name" value="Classic Zinc Finger"/>
    <property type="match status" value="2"/>
</dbReference>
<accession>A0A131ZBI2</accession>
<evidence type="ECO:0000256" key="1">
    <source>
        <dbReference type="ARBA" id="ARBA00022723"/>
    </source>
</evidence>
<evidence type="ECO:0000256" key="4">
    <source>
        <dbReference type="ARBA" id="ARBA00022833"/>
    </source>
</evidence>
<feature type="domain" description="C2H2-type" evidence="8">
    <location>
        <begin position="165"/>
        <end position="192"/>
    </location>
</feature>
<dbReference type="InterPro" id="IPR036236">
    <property type="entry name" value="Znf_C2H2_sf"/>
</dbReference>
<feature type="non-terminal residue" evidence="9">
    <location>
        <position position="1"/>
    </location>
</feature>
<dbReference type="SMART" id="SM00355">
    <property type="entry name" value="ZnF_C2H2"/>
    <property type="match status" value="3"/>
</dbReference>
<dbReference type="GO" id="GO:0000978">
    <property type="term" value="F:RNA polymerase II cis-regulatory region sequence-specific DNA binding"/>
    <property type="evidence" value="ECO:0007669"/>
    <property type="project" value="TreeGrafter"/>
</dbReference>
<dbReference type="InterPro" id="IPR050527">
    <property type="entry name" value="Snail/Krueppel_Znf"/>
</dbReference>
<dbReference type="GO" id="GO:0000981">
    <property type="term" value="F:DNA-binding transcription factor activity, RNA polymerase II-specific"/>
    <property type="evidence" value="ECO:0007669"/>
    <property type="project" value="TreeGrafter"/>
</dbReference>
<dbReference type="SUPFAM" id="SSF57667">
    <property type="entry name" value="beta-beta-alpha zinc fingers"/>
    <property type="match status" value="2"/>
</dbReference>
<evidence type="ECO:0000256" key="7">
    <source>
        <dbReference type="PROSITE-ProRule" id="PRU00042"/>
    </source>
</evidence>
<dbReference type="PROSITE" id="PS50157">
    <property type="entry name" value="ZINC_FINGER_C2H2_2"/>
    <property type="match status" value="2"/>
</dbReference>
<evidence type="ECO:0000256" key="5">
    <source>
        <dbReference type="ARBA" id="ARBA00023242"/>
    </source>
</evidence>
<sequence length="259" mass="28844">AREAAAKRLERSRFEGADTQFQRDFLACWAKPLKMTKPPSSNDNGLAVLPSSLNTVAVDVTYTNVKLATRGVLLRRCPCGQVVNTNDASQSLGWKVRRDVSIQCGLQQMAPLPLLVEIFPSAGTVKSIETATSCNQAGSLSRVSAKIENGMEHGTGSAVGCERLFQCHLCQYSTPKRHRLQYHLASHSTEKPFQCEVCPAAFKSLDSYKAHMCKHTGEVPYQCHLCPYTTFYSKVLFEHKRTHLNIMSFACDMCTYRTK</sequence>
<keyword evidence="2" id="KW-0677">Repeat</keyword>
<keyword evidence="5" id="KW-0539">Nucleus</keyword>
<evidence type="ECO:0000256" key="2">
    <source>
        <dbReference type="ARBA" id="ARBA00022737"/>
    </source>
</evidence>
<dbReference type="GO" id="GO:0008270">
    <property type="term" value="F:zinc ion binding"/>
    <property type="evidence" value="ECO:0007669"/>
    <property type="project" value="UniProtKB-KW"/>
</dbReference>
<keyword evidence="3 7" id="KW-0863">Zinc-finger</keyword>
<dbReference type="PANTHER" id="PTHR24388:SF104">
    <property type="entry name" value="AT-RICH BINDING PROTEIN-RELATED"/>
    <property type="match status" value="1"/>
</dbReference>
<evidence type="ECO:0000259" key="8">
    <source>
        <dbReference type="PROSITE" id="PS50157"/>
    </source>
</evidence>
<dbReference type="PROSITE" id="PS00028">
    <property type="entry name" value="ZINC_FINGER_C2H2_1"/>
    <property type="match status" value="1"/>
</dbReference>
<keyword evidence="1" id="KW-0479">Metal-binding</keyword>
<dbReference type="EMBL" id="GEDV01000269">
    <property type="protein sequence ID" value="JAP88288.1"/>
    <property type="molecule type" value="Transcribed_RNA"/>
</dbReference>
<dbReference type="PANTHER" id="PTHR24388">
    <property type="entry name" value="ZINC FINGER PROTEIN"/>
    <property type="match status" value="1"/>
</dbReference>
<feature type="domain" description="C2H2-type" evidence="8">
    <location>
        <begin position="193"/>
        <end position="220"/>
    </location>
</feature>
<comment type="similarity">
    <text evidence="6">Belongs to the snail C2H2-type zinc-finger protein family.</text>
</comment>
<name>A0A131ZBI2_RHIAP</name>
<reference evidence="9" key="1">
    <citation type="journal article" date="2016" name="Ticks Tick Borne Dis.">
        <title>De novo assembly and annotation of the salivary gland transcriptome of Rhipicephalus appendiculatus male and female ticks during blood feeding.</title>
        <authorList>
            <person name="de Castro M.H."/>
            <person name="de Klerk D."/>
            <person name="Pienaar R."/>
            <person name="Latif A.A."/>
            <person name="Rees D.J."/>
            <person name="Mans B.J."/>
        </authorList>
    </citation>
    <scope>NUCLEOTIDE SEQUENCE</scope>
    <source>
        <tissue evidence="9">Salivary glands</tissue>
    </source>
</reference>
<protein>
    <submittedName>
        <fullName evidence="9">Glass</fullName>
    </submittedName>
</protein>
<dbReference type="InterPro" id="IPR013087">
    <property type="entry name" value="Znf_C2H2_type"/>
</dbReference>
<evidence type="ECO:0000256" key="6">
    <source>
        <dbReference type="ARBA" id="ARBA00037948"/>
    </source>
</evidence>
<evidence type="ECO:0000313" key="9">
    <source>
        <dbReference type="EMBL" id="JAP88288.1"/>
    </source>
</evidence>
<dbReference type="AlphaFoldDB" id="A0A131ZBI2"/>
<keyword evidence="4" id="KW-0862">Zinc</keyword>
<organism evidence="9">
    <name type="scientific">Rhipicephalus appendiculatus</name>
    <name type="common">Brown ear tick</name>
    <dbReference type="NCBI Taxonomy" id="34631"/>
    <lineage>
        <taxon>Eukaryota</taxon>
        <taxon>Metazoa</taxon>
        <taxon>Ecdysozoa</taxon>
        <taxon>Arthropoda</taxon>
        <taxon>Chelicerata</taxon>
        <taxon>Arachnida</taxon>
        <taxon>Acari</taxon>
        <taxon>Parasitiformes</taxon>
        <taxon>Ixodida</taxon>
        <taxon>Ixodoidea</taxon>
        <taxon>Ixodidae</taxon>
        <taxon>Rhipicephalinae</taxon>
        <taxon>Rhipicephalus</taxon>
        <taxon>Rhipicephalus</taxon>
    </lineage>
</organism>
<feature type="non-terminal residue" evidence="9">
    <location>
        <position position="259"/>
    </location>
</feature>
<evidence type="ECO:0000256" key="3">
    <source>
        <dbReference type="ARBA" id="ARBA00022771"/>
    </source>
</evidence>
<proteinExistence type="inferred from homology"/>